<dbReference type="AlphaFoldDB" id="A0A8C5A843"/>
<feature type="transmembrane region" description="Helical" evidence="2">
    <location>
        <begin position="12"/>
        <end position="35"/>
    </location>
</feature>
<dbReference type="Ensembl" id="ENSGMOT00000044307.1">
    <property type="protein sequence ID" value="ENSGMOP00000026051.1"/>
    <property type="gene ID" value="ENSGMOG00000028440.1"/>
</dbReference>
<reference evidence="3" key="2">
    <citation type="submission" date="2025-09" db="UniProtKB">
        <authorList>
            <consortium name="Ensembl"/>
        </authorList>
    </citation>
    <scope>IDENTIFICATION</scope>
</reference>
<protein>
    <submittedName>
        <fullName evidence="3">Uncharacterized protein</fullName>
    </submittedName>
</protein>
<evidence type="ECO:0000313" key="3">
    <source>
        <dbReference type="Ensembl" id="ENSGMOP00000026051.1"/>
    </source>
</evidence>
<dbReference type="PANTHER" id="PTHR31751:SF7">
    <property type="entry name" value="THAP-TYPE DOMAIN-CONTAINING PROTEIN"/>
    <property type="match status" value="1"/>
</dbReference>
<organism evidence="3 4">
    <name type="scientific">Gadus morhua</name>
    <name type="common">Atlantic cod</name>
    <dbReference type="NCBI Taxonomy" id="8049"/>
    <lineage>
        <taxon>Eukaryota</taxon>
        <taxon>Metazoa</taxon>
        <taxon>Chordata</taxon>
        <taxon>Craniata</taxon>
        <taxon>Vertebrata</taxon>
        <taxon>Euteleostomi</taxon>
        <taxon>Actinopterygii</taxon>
        <taxon>Neopterygii</taxon>
        <taxon>Teleostei</taxon>
        <taxon>Neoteleostei</taxon>
        <taxon>Acanthomorphata</taxon>
        <taxon>Zeiogadaria</taxon>
        <taxon>Gadariae</taxon>
        <taxon>Gadiformes</taxon>
        <taxon>Gadoidei</taxon>
        <taxon>Gadidae</taxon>
        <taxon>Gadus</taxon>
    </lineage>
</organism>
<dbReference type="PANTHER" id="PTHR31751">
    <property type="entry name" value="SI:CH211-108C17.2-RELATED-RELATED"/>
    <property type="match status" value="1"/>
</dbReference>
<dbReference type="GeneTree" id="ENSGT00940000163969"/>
<name>A0A8C5A843_GADMO</name>
<keyword evidence="4" id="KW-1185">Reference proteome</keyword>
<dbReference type="Proteomes" id="UP000694546">
    <property type="component" value="Chromosome 16"/>
</dbReference>
<keyword evidence="2" id="KW-1133">Transmembrane helix</keyword>
<accession>A0A8C5A843</accession>
<evidence type="ECO:0000313" key="4">
    <source>
        <dbReference type="Proteomes" id="UP000694546"/>
    </source>
</evidence>
<reference evidence="3" key="1">
    <citation type="submission" date="2025-08" db="UniProtKB">
        <authorList>
            <consortium name="Ensembl"/>
        </authorList>
    </citation>
    <scope>IDENTIFICATION</scope>
</reference>
<sequence>MAFCVILTNIYIFLIPITFFFVVQSLLCLTCFGSYENLTSPTSSTPCKRRRNLPLPPASSIHSETLFDRADDFLDAQDVEDTNPATKFQSMDASISSQVTDIEVITEEEFNDIRNSTIGWADNTWEDDIGENDSWHPEMEMDDGSSSEEEEMMGEDSECSDDSDIDYVPYLCVRTGGALQKSKWLDTLPAVGLEETVHDIDDGHNSSEVIPPLPEKTQVLCKEDIIGQPASIVYHSCLKQLAQYLVVPIPKCNTKDPVTDAECGALRPFEVKITSRGTSVVVEWICHQGHSVWRWNSQPTLKYGMHAGDFMLSSNSLLSGNNYGKVALLFKFMNLGILHRTTFFKIQDAYCVDAIEDYWDDKRSAIITRLKSKDGVVALGDGRMDSPGFSAQYCTYTTMDNDSKEIISIVNIDKRETQKNSVIMEKEAFIWTFETLHQEIRLQEFCTDAHSQISALFNPTKGRFKDSGVRHTLDIWHGSKNLGKKIHAAGLRKGCSILLTWSKEICNHFWYCCKTAQNTYQFGDMWTGLLHHVQGEHEWALCCCEHGPLSADREKGWIQSDSEVFQLLSEIVLDEHWLKNVEKFLSFRSTAELESFHNHILMYASKRFSFSPPVYKARTLLAALDYNHHVHRPVKRKADG</sequence>
<keyword evidence="2" id="KW-0472">Membrane</keyword>
<evidence type="ECO:0000256" key="2">
    <source>
        <dbReference type="SAM" id="Phobius"/>
    </source>
</evidence>
<keyword evidence="2" id="KW-0812">Transmembrane</keyword>
<feature type="compositionally biased region" description="Acidic residues" evidence="1">
    <location>
        <begin position="140"/>
        <end position="160"/>
    </location>
</feature>
<feature type="region of interest" description="Disordered" evidence="1">
    <location>
        <begin position="133"/>
        <end position="160"/>
    </location>
</feature>
<evidence type="ECO:0000256" key="1">
    <source>
        <dbReference type="SAM" id="MobiDB-lite"/>
    </source>
</evidence>
<proteinExistence type="predicted"/>
<dbReference type="OMA" id="VVEWICH"/>